<dbReference type="NCBIfam" id="NF003828">
    <property type="entry name" value="PRK05416.1"/>
    <property type="match status" value="1"/>
</dbReference>
<protein>
    <submittedName>
        <fullName evidence="7">RNase adapter RapZ</fullName>
    </submittedName>
</protein>
<feature type="binding site" evidence="4">
    <location>
        <begin position="55"/>
        <end position="58"/>
    </location>
    <ligand>
        <name>GTP</name>
        <dbReference type="ChEBI" id="CHEBI:37565"/>
    </ligand>
</feature>
<dbReference type="PANTHER" id="PTHR30448:SF0">
    <property type="entry name" value="RNASE ADAPTER PROTEIN RAPZ"/>
    <property type="match status" value="1"/>
</dbReference>
<evidence type="ECO:0000256" key="4">
    <source>
        <dbReference type="HAMAP-Rule" id="MF_00636"/>
    </source>
</evidence>
<evidence type="ECO:0000256" key="2">
    <source>
        <dbReference type="ARBA" id="ARBA00022840"/>
    </source>
</evidence>
<dbReference type="OrthoDB" id="9784461at2"/>
<keyword evidence="3 4" id="KW-0342">GTP-binding</keyword>
<evidence type="ECO:0000259" key="5">
    <source>
        <dbReference type="Pfam" id="PF03668"/>
    </source>
</evidence>
<dbReference type="AlphaFoldDB" id="A0A2M9FWP4"/>
<dbReference type="PANTHER" id="PTHR30448">
    <property type="entry name" value="RNASE ADAPTER PROTEIN RAPZ"/>
    <property type="match status" value="1"/>
</dbReference>
<dbReference type="Pfam" id="PF22740">
    <property type="entry name" value="PapZ_C"/>
    <property type="match status" value="1"/>
</dbReference>
<dbReference type="GO" id="GO:0005524">
    <property type="term" value="F:ATP binding"/>
    <property type="evidence" value="ECO:0007669"/>
    <property type="project" value="UniProtKB-UniRule"/>
</dbReference>
<feature type="domain" description="RapZ C-terminal" evidence="6">
    <location>
        <begin position="161"/>
        <end position="279"/>
    </location>
</feature>
<keyword evidence="8" id="KW-1185">Reference proteome</keyword>
<keyword evidence="2 4" id="KW-0067">ATP-binding</keyword>
<dbReference type="InterPro" id="IPR027417">
    <property type="entry name" value="P-loop_NTPase"/>
</dbReference>
<dbReference type="InterPro" id="IPR053930">
    <property type="entry name" value="RapZ-like_N"/>
</dbReference>
<dbReference type="GO" id="GO:0005525">
    <property type="term" value="F:GTP binding"/>
    <property type="evidence" value="ECO:0007669"/>
    <property type="project" value="UniProtKB-UniRule"/>
</dbReference>
<keyword evidence="1 4" id="KW-0547">Nucleotide-binding</keyword>
<evidence type="ECO:0000256" key="1">
    <source>
        <dbReference type="ARBA" id="ARBA00022741"/>
    </source>
</evidence>
<name>A0A2M9FWP4_9PROT</name>
<reference evidence="7 8" key="1">
    <citation type="submission" date="2017-11" db="EMBL/GenBank/DDBJ databases">
        <title>Draft genome sequence of Rhizobiales bacterium SY3-13.</title>
        <authorList>
            <person name="Sun C."/>
        </authorList>
    </citation>
    <scope>NUCLEOTIDE SEQUENCE [LARGE SCALE GENOMIC DNA]</scope>
    <source>
        <strain evidence="7 8">SY3-13</strain>
    </source>
</reference>
<sequence length="289" mass="32464">MVSGMSGAGKSSALKILEDMGWEVVDNLPLNLLERLLEAENVSADETPPLAVGIDTRTRGFDAGHLVDMLKTLRTGSRRSVELCFLDADPDVLQRRFTETRRRHPLAADRTVMDGIRMERRMLEVLRERTDEMIDTSEFALPDLRRVLGARYSPERPAGLQVFVTSFSYRHGLPRDADLVFDVRFLRNPHYVPALKPGTGLDEDVRAHIRADEAWEPFVEKTTDMLALLLPRYGSEGKSYLTIAFGCTGGRHRSVYAASLFGQRLRGLADHVTVRHRDLDRPGVIPSPA</sequence>
<dbReference type="HAMAP" id="MF_00636">
    <property type="entry name" value="RapZ_like"/>
    <property type="match status" value="1"/>
</dbReference>
<evidence type="ECO:0000259" key="6">
    <source>
        <dbReference type="Pfam" id="PF22740"/>
    </source>
</evidence>
<feature type="domain" description="RapZ-like N-terminal" evidence="5">
    <location>
        <begin position="1"/>
        <end position="150"/>
    </location>
</feature>
<gene>
    <name evidence="7" type="ORF">CVT23_20015</name>
</gene>
<dbReference type="InterPro" id="IPR053931">
    <property type="entry name" value="RapZ_C"/>
</dbReference>
<proteinExistence type="inferred from homology"/>
<accession>A0A2M9FWP4</accession>
<dbReference type="PIRSF" id="PIRSF005052">
    <property type="entry name" value="P-loopkin"/>
    <property type="match status" value="1"/>
</dbReference>
<dbReference type="InterPro" id="IPR005337">
    <property type="entry name" value="RapZ-like"/>
</dbReference>
<dbReference type="EMBL" id="PHIG01000054">
    <property type="protein sequence ID" value="PJK27877.1"/>
    <property type="molecule type" value="Genomic_DNA"/>
</dbReference>
<dbReference type="SUPFAM" id="SSF52540">
    <property type="entry name" value="P-loop containing nucleoside triphosphate hydrolases"/>
    <property type="match status" value="1"/>
</dbReference>
<organism evidence="7 8">
    <name type="scientific">Minwuia thermotolerans</name>
    <dbReference type="NCBI Taxonomy" id="2056226"/>
    <lineage>
        <taxon>Bacteria</taxon>
        <taxon>Pseudomonadati</taxon>
        <taxon>Pseudomonadota</taxon>
        <taxon>Alphaproteobacteria</taxon>
        <taxon>Minwuiales</taxon>
        <taxon>Minwuiaceae</taxon>
        <taxon>Minwuia</taxon>
    </lineage>
</organism>
<feature type="binding site" evidence="4">
    <location>
        <begin position="4"/>
        <end position="11"/>
    </location>
    <ligand>
        <name>ATP</name>
        <dbReference type="ChEBI" id="CHEBI:30616"/>
    </ligand>
</feature>
<evidence type="ECO:0000256" key="3">
    <source>
        <dbReference type="ARBA" id="ARBA00023134"/>
    </source>
</evidence>
<evidence type="ECO:0000313" key="8">
    <source>
        <dbReference type="Proteomes" id="UP000229498"/>
    </source>
</evidence>
<evidence type="ECO:0000313" key="7">
    <source>
        <dbReference type="EMBL" id="PJK27877.1"/>
    </source>
</evidence>
<dbReference type="Proteomes" id="UP000229498">
    <property type="component" value="Unassembled WGS sequence"/>
</dbReference>
<comment type="caution">
    <text evidence="7">The sequence shown here is derived from an EMBL/GenBank/DDBJ whole genome shotgun (WGS) entry which is preliminary data.</text>
</comment>
<dbReference type="Pfam" id="PF03668">
    <property type="entry name" value="RapZ-like_N"/>
    <property type="match status" value="1"/>
</dbReference>